<feature type="chain" id="PRO_5035934679" description="Sarcalumenin" evidence="8">
    <location>
        <begin position="25"/>
        <end position="477"/>
    </location>
</feature>
<dbReference type="SUPFAM" id="SSF52540">
    <property type="entry name" value="P-loop containing nucleoside triphosphate hydrolases"/>
    <property type="match status" value="1"/>
</dbReference>
<dbReference type="GO" id="GO:0005525">
    <property type="term" value="F:GTP binding"/>
    <property type="evidence" value="ECO:0007669"/>
    <property type="project" value="InterPro"/>
</dbReference>
<dbReference type="GO" id="GO:0033018">
    <property type="term" value="C:sarcoplasmic reticulum lumen"/>
    <property type="evidence" value="ECO:0007669"/>
    <property type="project" value="UniProtKB-SubCell"/>
</dbReference>
<dbReference type="EMBL" id="CAIIXF020000002">
    <property type="protein sequence ID" value="CAH1776310.1"/>
    <property type="molecule type" value="Genomic_DNA"/>
</dbReference>
<dbReference type="AlphaFoldDB" id="A0A8S4N655"/>
<dbReference type="Pfam" id="PF00350">
    <property type="entry name" value="Dynamin_N"/>
    <property type="match status" value="1"/>
</dbReference>
<evidence type="ECO:0000313" key="11">
    <source>
        <dbReference type="Proteomes" id="UP000749559"/>
    </source>
</evidence>
<dbReference type="GO" id="GO:0033017">
    <property type="term" value="C:sarcoplasmic reticulum membrane"/>
    <property type="evidence" value="ECO:0007669"/>
    <property type="project" value="UniProtKB-SubCell"/>
</dbReference>
<dbReference type="Gene3D" id="3.40.50.300">
    <property type="entry name" value="P-loop containing nucleotide triphosphate hydrolases"/>
    <property type="match status" value="1"/>
</dbReference>
<evidence type="ECO:0000259" key="9">
    <source>
        <dbReference type="PROSITE" id="PS51718"/>
    </source>
</evidence>
<feature type="non-terminal residue" evidence="10">
    <location>
        <position position="1"/>
    </location>
</feature>
<dbReference type="CDD" id="cd09913">
    <property type="entry name" value="EHD"/>
    <property type="match status" value="1"/>
</dbReference>
<protein>
    <recommendedName>
        <fullName evidence="7">Sarcalumenin</fullName>
    </recommendedName>
</protein>
<accession>A0A8S4N655</accession>
<evidence type="ECO:0000256" key="8">
    <source>
        <dbReference type="SAM" id="SignalP"/>
    </source>
</evidence>
<evidence type="ECO:0000256" key="3">
    <source>
        <dbReference type="ARBA" id="ARBA00022951"/>
    </source>
</evidence>
<keyword evidence="4" id="KW-0472">Membrane</keyword>
<dbReference type="InterPro" id="IPR030381">
    <property type="entry name" value="G_DYNAMIN_dom"/>
</dbReference>
<evidence type="ECO:0000256" key="1">
    <source>
        <dbReference type="ARBA" id="ARBA00004564"/>
    </source>
</evidence>
<sequence length="477" mass="55014">DNMVAKFKQKLIFIFILVISVSSASKVLKKDENETSQTNKKETPKMRTRDHIKDYLQLTKQDNQTEKIRTILNRLTDIYHTSIQPMAEAYRFNDIHKNIITDGEMHSKPLLLFLGPWSTGKSSMINYLVGIEDSDHKLYTGAEPTTSDFTVVMNGPKYKAVEGIVLATDSNRPFSALEKFGQGFLEKFQGVEMPHKILEKVTIMDTPGIIENRKQQERGYPFNEVCQWMIDRADLIFVVFDPTKLDVGKELEMLFQQLKGRESQIRIILNKADSISQQELMRVYGALFWSLAPLINVTEPPRVYTGSFWGRAFKDNTNHQLFYDEEISLLNDINQMIQNRLEHKIAFIRKHAQLVRIHALLVNEYLKVFNEKNSVFGDTEELIREIVNYPNRFNIFQKIISSNGVSKYDIPSPDIYREFFSINAINSFLSLTKHCSYFDGCLYDNLNDAIKKQLPGLLQESSEKGVCTKDTCSNSQP</sequence>
<dbReference type="Proteomes" id="UP000749559">
    <property type="component" value="Unassembled WGS sequence"/>
</dbReference>
<gene>
    <name evidence="10" type="ORF">OFUS_LOCUS3495</name>
</gene>
<keyword evidence="3" id="KW-0703">Sarcoplasmic reticulum</keyword>
<evidence type="ECO:0000256" key="6">
    <source>
        <dbReference type="ARBA" id="ARBA00060448"/>
    </source>
</evidence>
<evidence type="ECO:0000256" key="5">
    <source>
        <dbReference type="ARBA" id="ARBA00023180"/>
    </source>
</evidence>
<feature type="signal peptide" evidence="8">
    <location>
        <begin position="1"/>
        <end position="24"/>
    </location>
</feature>
<dbReference type="InterPro" id="IPR045063">
    <property type="entry name" value="Dynamin_N"/>
</dbReference>
<comment type="subcellular location">
    <subcellularLocation>
        <location evidence="1">Sarcoplasmic reticulum lumen</location>
    </subcellularLocation>
    <subcellularLocation>
        <location evidence="6">Sarcoplasmic reticulum membrane</location>
        <topology evidence="6">Peripheral membrane protein</topology>
    </subcellularLocation>
</comment>
<dbReference type="PROSITE" id="PS51718">
    <property type="entry name" value="G_DYNAMIN_2"/>
    <property type="match status" value="1"/>
</dbReference>
<evidence type="ECO:0000256" key="7">
    <source>
        <dbReference type="ARBA" id="ARBA00074933"/>
    </source>
</evidence>
<evidence type="ECO:0000313" key="10">
    <source>
        <dbReference type="EMBL" id="CAH1776310.1"/>
    </source>
</evidence>
<dbReference type="Gene3D" id="1.10.268.20">
    <property type="match status" value="1"/>
</dbReference>
<evidence type="ECO:0000256" key="4">
    <source>
        <dbReference type="ARBA" id="ARBA00023136"/>
    </source>
</evidence>
<dbReference type="InterPro" id="IPR027417">
    <property type="entry name" value="P-loop_NTPase"/>
</dbReference>
<dbReference type="InterPro" id="IPR051943">
    <property type="entry name" value="TRAFAC_Dynamin-like_GTPase"/>
</dbReference>
<dbReference type="PANTHER" id="PTHR43681:SF1">
    <property type="entry name" value="SARCALUMENIN"/>
    <property type="match status" value="1"/>
</dbReference>
<name>A0A8S4N655_OWEFU</name>
<proteinExistence type="predicted"/>
<dbReference type="Pfam" id="PF16880">
    <property type="entry name" value="EHD_N"/>
    <property type="match status" value="1"/>
</dbReference>
<feature type="domain" description="Dynamin-type G" evidence="9">
    <location>
        <begin position="105"/>
        <end position="346"/>
    </location>
</feature>
<keyword evidence="11" id="KW-1185">Reference proteome</keyword>
<dbReference type="PANTHER" id="PTHR43681">
    <property type="entry name" value="TRANSMEMBRANE GTPASE FZO"/>
    <property type="match status" value="1"/>
</dbReference>
<reference evidence="10" key="1">
    <citation type="submission" date="2022-03" db="EMBL/GenBank/DDBJ databases">
        <authorList>
            <person name="Martin C."/>
        </authorList>
    </citation>
    <scope>NUCLEOTIDE SEQUENCE</scope>
</reference>
<dbReference type="FunFam" id="3.40.50.300:FF:000635">
    <property type="entry name" value="Sarcalumenin, putative"/>
    <property type="match status" value="1"/>
</dbReference>
<dbReference type="OrthoDB" id="422720at2759"/>
<comment type="caution">
    <text evidence="10">The sequence shown here is derived from an EMBL/GenBank/DDBJ whole genome shotgun (WGS) entry which is preliminary data.</text>
</comment>
<dbReference type="InterPro" id="IPR031692">
    <property type="entry name" value="EHD_N"/>
</dbReference>
<keyword evidence="5" id="KW-0325">Glycoprotein</keyword>
<keyword evidence="2 8" id="KW-0732">Signal</keyword>
<organism evidence="10 11">
    <name type="scientific">Owenia fusiformis</name>
    <name type="common">Polychaete worm</name>
    <dbReference type="NCBI Taxonomy" id="6347"/>
    <lineage>
        <taxon>Eukaryota</taxon>
        <taxon>Metazoa</taxon>
        <taxon>Spiralia</taxon>
        <taxon>Lophotrochozoa</taxon>
        <taxon>Annelida</taxon>
        <taxon>Polychaeta</taxon>
        <taxon>Sedentaria</taxon>
        <taxon>Canalipalpata</taxon>
        <taxon>Sabellida</taxon>
        <taxon>Oweniida</taxon>
        <taxon>Oweniidae</taxon>
        <taxon>Owenia</taxon>
    </lineage>
</organism>
<evidence type="ECO:0000256" key="2">
    <source>
        <dbReference type="ARBA" id="ARBA00022729"/>
    </source>
</evidence>